<dbReference type="EMBL" id="JXRQ01000005">
    <property type="protein sequence ID" value="KIL53667.1"/>
    <property type="molecule type" value="Genomic_DNA"/>
</dbReference>
<dbReference type="OrthoDB" id="2467576at2"/>
<sequence length="131" mass="13977">MGKWLKERLDERGSMTIEFIGMVPLVFLTIMIAWQFIAGAHAVILAESAANEAAKVYSVTAETSEASAAAEEIVNAAGDHVRFSGAPITGTDQFQAAVSVEISFVFLPGKFFPNGKPSFSYTADTSGKVIK</sequence>
<dbReference type="RefSeq" id="WP_041120867.1">
    <property type="nucleotide sequence ID" value="NZ_JXRQ01000005.1"/>
</dbReference>
<feature type="domain" description="TadE-like" evidence="2">
    <location>
        <begin position="13"/>
        <end position="54"/>
    </location>
</feature>
<keyword evidence="1" id="KW-1133">Transmembrane helix</keyword>
<evidence type="ECO:0000313" key="3">
    <source>
        <dbReference type="EMBL" id="KIL53667.1"/>
    </source>
</evidence>
<dbReference type="Pfam" id="PF07811">
    <property type="entry name" value="TadE"/>
    <property type="match status" value="1"/>
</dbReference>
<dbReference type="InterPro" id="IPR012495">
    <property type="entry name" value="TadE-like_dom"/>
</dbReference>
<reference evidence="3 4" key="1">
    <citation type="submission" date="2015-01" db="EMBL/GenBank/DDBJ databases">
        <title>Genome sequence of Jeotgalibacillus alimentarius.</title>
        <authorList>
            <person name="Goh K.M."/>
            <person name="Chan K.-G."/>
            <person name="Yaakop A.S."/>
            <person name="Ee R."/>
            <person name="Gan H.M."/>
            <person name="Chan C.S."/>
        </authorList>
    </citation>
    <scope>NUCLEOTIDE SEQUENCE [LARGE SCALE GENOMIC DNA]</scope>
    <source>
        <strain evidence="3 4">YKJ-13</strain>
    </source>
</reference>
<dbReference type="PATRIC" id="fig|135826.4.peg.165"/>
<evidence type="ECO:0000313" key="4">
    <source>
        <dbReference type="Proteomes" id="UP000031950"/>
    </source>
</evidence>
<name>A0A0C2VXU7_9BACL</name>
<keyword evidence="4" id="KW-1185">Reference proteome</keyword>
<keyword evidence="1" id="KW-0472">Membrane</keyword>
<dbReference type="STRING" id="135826.KP77_01620"/>
<evidence type="ECO:0000256" key="1">
    <source>
        <dbReference type="SAM" id="Phobius"/>
    </source>
</evidence>
<keyword evidence="1" id="KW-0812">Transmembrane</keyword>
<evidence type="ECO:0000259" key="2">
    <source>
        <dbReference type="Pfam" id="PF07811"/>
    </source>
</evidence>
<comment type="caution">
    <text evidence="3">The sequence shown here is derived from an EMBL/GenBank/DDBJ whole genome shotgun (WGS) entry which is preliminary data.</text>
</comment>
<gene>
    <name evidence="3" type="ORF">KP77_01620</name>
</gene>
<organism evidence="3 4">
    <name type="scientific">Jeotgalibacillus alimentarius</name>
    <dbReference type="NCBI Taxonomy" id="135826"/>
    <lineage>
        <taxon>Bacteria</taxon>
        <taxon>Bacillati</taxon>
        <taxon>Bacillota</taxon>
        <taxon>Bacilli</taxon>
        <taxon>Bacillales</taxon>
        <taxon>Caryophanaceae</taxon>
        <taxon>Jeotgalibacillus</taxon>
    </lineage>
</organism>
<dbReference type="AlphaFoldDB" id="A0A0C2VXU7"/>
<protein>
    <recommendedName>
        <fullName evidence="2">TadE-like domain-containing protein</fullName>
    </recommendedName>
</protein>
<dbReference type="Proteomes" id="UP000031950">
    <property type="component" value="Unassembled WGS sequence"/>
</dbReference>
<proteinExistence type="predicted"/>
<feature type="transmembrane region" description="Helical" evidence="1">
    <location>
        <begin position="21"/>
        <end position="46"/>
    </location>
</feature>
<accession>A0A0C2VXU7</accession>